<evidence type="ECO:0000313" key="2">
    <source>
        <dbReference type="Proteomes" id="UP000095283"/>
    </source>
</evidence>
<feature type="compositionally biased region" description="Basic and acidic residues" evidence="1">
    <location>
        <begin position="266"/>
        <end position="277"/>
    </location>
</feature>
<feature type="region of interest" description="Disordered" evidence="1">
    <location>
        <begin position="266"/>
        <end position="291"/>
    </location>
</feature>
<proteinExistence type="predicted"/>
<accession>A0A1I7XVQ6</accession>
<evidence type="ECO:0000256" key="1">
    <source>
        <dbReference type="SAM" id="MobiDB-lite"/>
    </source>
</evidence>
<organism evidence="2 3">
    <name type="scientific">Heterorhabditis bacteriophora</name>
    <name type="common">Entomopathogenic nematode worm</name>
    <dbReference type="NCBI Taxonomy" id="37862"/>
    <lineage>
        <taxon>Eukaryota</taxon>
        <taxon>Metazoa</taxon>
        <taxon>Ecdysozoa</taxon>
        <taxon>Nematoda</taxon>
        <taxon>Chromadorea</taxon>
        <taxon>Rhabditida</taxon>
        <taxon>Rhabditina</taxon>
        <taxon>Rhabditomorpha</taxon>
        <taxon>Strongyloidea</taxon>
        <taxon>Heterorhabditidae</taxon>
        <taxon>Heterorhabditis</taxon>
    </lineage>
</organism>
<keyword evidence="2" id="KW-1185">Reference proteome</keyword>
<protein>
    <submittedName>
        <fullName evidence="3">Uncharacterized protein</fullName>
    </submittedName>
</protein>
<feature type="compositionally biased region" description="Basic and acidic residues" evidence="1">
    <location>
        <begin position="79"/>
        <end position="95"/>
    </location>
</feature>
<feature type="region of interest" description="Disordered" evidence="1">
    <location>
        <begin position="69"/>
        <end position="120"/>
    </location>
</feature>
<sequence length="397" mass="44957">MSLRFVHTGTILRRIRHAPSLHSHVTSTPTFPRPTISAPYMTYHEQYDARLPSGSQVKHNLPYQVQTLADLRAGSLPPKEPKEKRAKDDGARTEPESNNDDTTDYSSSDQYEKTPSFSKTSGLTAHYNVLMTNPLTEINIPSYMGSSAVPPIPSLNLLDRERLQKAEEGKDVREDDEQQPGPSYTPPKRIPSKGGILRGEKEFSRMSFNARLQQQKDRDLEETIEEEERTEISPARKKYEDDRKDDKRKKERITVESLFKASDSIIPEKESAKKTENLIRPGQHSVLPGMPASSSLVTAMYPPIRKPVVTTVSRPKLDVVRKKTLRALSVDMGDRAEEINRNKSSARRKITEGQSKDNIDDYINRNIDRSKLSDPSLLARLTWQNDGKLPNLPNGYP</sequence>
<feature type="compositionally biased region" description="Basic and acidic residues" evidence="1">
    <location>
        <begin position="349"/>
        <end position="362"/>
    </location>
</feature>
<feature type="region of interest" description="Disordered" evidence="1">
    <location>
        <begin position="165"/>
        <end position="251"/>
    </location>
</feature>
<dbReference type="WBParaSite" id="Hba_21628">
    <property type="protein sequence ID" value="Hba_21628"/>
    <property type="gene ID" value="Hba_21628"/>
</dbReference>
<dbReference type="AlphaFoldDB" id="A0A1I7XVQ6"/>
<feature type="region of interest" description="Disordered" evidence="1">
    <location>
        <begin position="340"/>
        <end position="362"/>
    </location>
</feature>
<evidence type="ECO:0000313" key="3">
    <source>
        <dbReference type="WBParaSite" id="Hba_21628"/>
    </source>
</evidence>
<dbReference type="Proteomes" id="UP000095283">
    <property type="component" value="Unplaced"/>
</dbReference>
<reference evidence="3" key="1">
    <citation type="submission" date="2016-11" db="UniProtKB">
        <authorList>
            <consortium name="WormBaseParasite"/>
        </authorList>
    </citation>
    <scope>IDENTIFICATION</scope>
</reference>
<name>A0A1I7XVQ6_HETBA</name>